<reference evidence="1 2" key="1">
    <citation type="submission" date="2019-07" db="EMBL/GenBank/DDBJ databases">
        <title>Chromosome genome assembly for large yellow croaker.</title>
        <authorList>
            <person name="Xiao S."/>
        </authorList>
    </citation>
    <scope>NUCLEOTIDE SEQUENCE [LARGE SCALE GENOMIC DNA]</scope>
    <source>
        <strain evidence="1">JMULYC20181020</strain>
        <tissue evidence="1">Muscle</tissue>
    </source>
</reference>
<protein>
    <submittedName>
        <fullName evidence="1">Uncharacterized protein</fullName>
    </submittedName>
</protein>
<evidence type="ECO:0000313" key="2">
    <source>
        <dbReference type="Proteomes" id="UP000424527"/>
    </source>
</evidence>
<evidence type="ECO:0000313" key="1">
    <source>
        <dbReference type="EMBL" id="KAE8280404.1"/>
    </source>
</evidence>
<gene>
    <name evidence="1" type="ORF">D5F01_LYC20965</name>
</gene>
<organism evidence="1 2">
    <name type="scientific">Larimichthys crocea</name>
    <name type="common">Large yellow croaker</name>
    <name type="synonym">Pseudosciaena crocea</name>
    <dbReference type="NCBI Taxonomy" id="215358"/>
    <lineage>
        <taxon>Eukaryota</taxon>
        <taxon>Metazoa</taxon>
        <taxon>Chordata</taxon>
        <taxon>Craniata</taxon>
        <taxon>Vertebrata</taxon>
        <taxon>Euteleostomi</taxon>
        <taxon>Actinopterygii</taxon>
        <taxon>Neopterygii</taxon>
        <taxon>Teleostei</taxon>
        <taxon>Neoteleostei</taxon>
        <taxon>Acanthomorphata</taxon>
        <taxon>Eupercaria</taxon>
        <taxon>Sciaenidae</taxon>
        <taxon>Larimichthys</taxon>
    </lineage>
</organism>
<keyword evidence="2" id="KW-1185">Reference proteome</keyword>
<name>A0A6G0HMH5_LARCR</name>
<dbReference type="AlphaFoldDB" id="A0A6G0HMH5"/>
<proteinExistence type="predicted"/>
<dbReference type="EMBL" id="REGW02000021">
    <property type="protein sequence ID" value="KAE8280404.1"/>
    <property type="molecule type" value="Genomic_DNA"/>
</dbReference>
<accession>A0A6G0HMH5</accession>
<comment type="caution">
    <text evidence="1">The sequence shown here is derived from an EMBL/GenBank/DDBJ whole genome shotgun (WGS) entry which is preliminary data.</text>
</comment>
<sequence>MDLPGESETRRRESSRTPAVINRRNTPVNTMYAVGFLCLQAELKGRRESQICLHDSRADEDLRSVLPVPRYGFHHRFVSSSRLGPKQKATFSSFLTVSHVAGGLGSLCVCGQDGGQKLRSPSGSGQQPWQEKAGGCLVVDFLWFRWGGLPCC</sequence>
<dbReference type="Proteomes" id="UP000424527">
    <property type="component" value="Unassembled WGS sequence"/>
</dbReference>